<dbReference type="RefSeq" id="WP_157810486.1">
    <property type="nucleotide sequence ID" value="NZ_CADILE010000014.1"/>
</dbReference>
<sequence>MSTLSPGDVVVLKGGDSPYMTILEVIDNTKKVKVCWFRDGTPAEYYFPEIALRKIEE</sequence>
<dbReference type="EMBL" id="CADILE010000014">
    <property type="protein sequence ID" value="CAB3904465.1"/>
    <property type="molecule type" value="Genomic_DNA"/>
</dbReference>
<dbReference type="AlphaFoldDB" id="A0A6S7ECT1"/>
<evidence type="ECO:0000313" key="2">
    <source>
        <dbReference type="Proteomes" id="UP000494122"/>
    </source>
</evidence>
<proteinExistence type="predicted"/>
<evidence type="ECO:0000313" key="1">
    <source>
        <dbReference type="EMBL" id="CAB3904465.1"/>
    </source>
</evidence>
<organism evidence="1 2">
    <name type="scientific">Achromobacter ruhlandii</name>
    <dbReference type="NCBI Taxonomy" id="72557"/>
    <lineage>
        <taxon>Bacteria</taxon>
        <taxon>Pseudomonadati</taxon>
        <taxon>Pseudomonadota</taxon>
        <taxon>Betaproteobacteria</taxon>
        <taxon>Burkholderiales</taxon>
        <taxon>Alcaligenaceae</taxon>
        <taxon>Achromobacter</taxon>
    </lineage>
</organism>
<name>A0A6S7ECT1_9BURK</name>
<gene>
    <name evidence="1" type="ORF">LMG3328_04467</name>
</gene>
<accession>A0A6S7ECT1</accession>
<protein>
    <recommendedName>
        <fullName evidence="3">DUF2158 domain-containing protein</fullName>
    </recommendedName>
</protein>
<dbReference type="Proteomes" id="UP000494122">
    <property type="component" value="Unassembled WGS sequence"/>
</dbReference>
<evidence type="ECO:0008006" key="3">
    <source>
        <dbReference type="Google" id="ProtNLM"/>
    </source>
</evidence>
<reference evidence="1 2" key="1">
    <citation type="submission" date="2020-04" db="EMBL/GenBank/DDBJ databases">
        <authorList>
            <person name="De Canck E."/>
        </authorList>
    </citation>
    <scope>NUCLEOTIDE SEQUENCE [LARGE SCALE GENOMIC DNA]</scope>
    <source>
        <strain evidence="1 2">LMG 3328</strain>
    </source>
</reference>